<evidence type="ECO:0000313" key="2">
    <source>
        <dbReference type="EMBL" id="QCP36615.1"/>
    </source>
</evidence>
<dbReference type="PANTHER" id="PTHR40032:SF1">
    <property type="entry name" value="EXPORTED PROTEIN"/>
    <property type="match status" value="1"/>
</dbReference>
<dbReference type="KEGG" id="arf:AR1Y2_3161"/>
<evidence type="ECO:0000313" key="3">
    <source>
        <dbReference type="Proteomes" id="UP000298653"/>
    </source>
</evidence>
<protein>
    <recommendedName>
        <fullName evidence="1">Putative amidase domain-containing protein</fullName>
    </recommendedName>
</protein>
<accession>A0A4P8IIA9</accession>
<gene>
    <name evidence="2" type="ORF">AR1Y2_3161</name>
</gene>
<dbReference type="Proteomes" id="UP000298653">
    <property type="component" value="Chromosome"/>
</dbReference>
<dbReference type="OrthoDB" id="9812429at2"/>
<keyword evidence="3" id="KW-1185">Reference proteome</keyword>
<dbReference type="InterPro" id="IPR024301">
    <property type="entry name" value="Amidase_6"/>
</dbReference>
<dbReference type="RefSeq" id="WP_137329817.1">
    <property type="nucleotide sequence ID" value="NZ_CP040058.1"/>
</dbReference>
<organism evidence="2 3">
    <name type="scientific">Anaerostipes rhamnosivorans</name>
    <dbReference type="NCBI Taxonomy" id="1229621"/>
    <lineage>
        <taxon>Bacteria</taxon>
        <taxon>Bacillati</taxon>
        <taxon>Bacillota</taxon>
        <taxon>Clostridia</taxon>
        <taxon>Lachnospirales</taxon>
        <taxon>Lachnospiraceae</taxon>
        <taxon>Anaerostipes</taxon>
    </lineage>
</organism>
<name>A0A4P8IIA9_9FIRM</name>
<dbReference type="EMBL" id="CP040058">
    <property type="protein sequence ID" value="QCP36615.1"/>
    <property type="molecule type" value="Genomic_DNA"/>
</dbReference>
<feature type="domain" description="Putative amidase" evidence="1">
    <location>
        <begin position="31"/>
        <end position="192"/>
    </location>
</feature>
<sequence>MKKWVLWFLFTVTILSGCQRAVKKNPNKEGYDRKLAVEYALKYSEHRNRNYPNMQLNCTNFVSQCLVAGGKKQDKGENPERGTRIRFDSDINRWYSKKKVWDSKRPADFYTSAAFVRTDAFFKYWTEVRGLELKKYKNTFAGRESLIKEAVPGDVFVFYDGEGQIIHFGLITAKEDNDLFYSANTKDRKNFSICNINSSYYPVYGVLFVK</sequence>
<proteinExistence type="predicted"/>
<dbReference type="AlphaFoldDB" id="A0A4P8IIA9"/>
<dbReference type="Pfam" id="PF12671">
    <property type="entry name" value="Amidase_6"/>
    <property type="match status" value="1"/>
</dbReference>
<reference evidence="2 3" key="1">
    <citation type="submission" date="2019-05" db="EMBL/GenBank/DDBJ databases">
        <title>Complete genome sequencing of Anaerostipes rhamnosivorans.</title>
        <authorList>
            <person name="Bui T.P.N."/>
            <person name="de Vos W.M."/>
        </authorList>
    </citation>
    <scope>NUCLEOTIDE SEQUENCE [LARGE SCALE GENOMIC DNA]</scope>
    <source>
        <strain evidence="2 3">1y2</strain>
    </source>
</reference>
<dbReference type="PANTHER" id="PTHR40032">
    <property type="entry name" value="EXPORTED PROTEIN-RELATED"/>
    <property type="match status" value="1"/>
</dbReference>
<evidence type="ECO:0000259" key="1">
    <source>
        <dbReference type="Pfam" id="PF12671"/>
    </source>
</evidence>
<dbReference type="PROSITE" id="PS51257">
    <property type="entry name" value="PROKAR_LIPOPROTEIN"/>
    <property type="match status" value="1"/>
</dbReference>